<dbReference type="Proteomes" id="UP000574390">
    <property type="component" value="Unassembled WGS sequence"/>
</dbReference>
<evidence type="ECO:0000256" key="1">
    <source>
        <dbReference type="SAM" id="MobiDB-lite"/>
    </source>
</evidence>
<dbReference type="AlphaFoldDB" id="A0A7J6TDE0"/>
<gene>
    <name evidence="3" type="ORF">FOZ62_016612</name>
</gene>
<evidence type="ECO:0000259" key="2">
    <source>
        <dbReference type="PROSITE" id="PS51186"/>
    </source>
</evidence>
<dbReference type="Pfam" id="PF00583">
    <property type="entry name" value="Acetyltransf_1"/>
    <property type="match status" value="1"/>
</dbReference>
<feature type="compositionally biased region" description="Polar residues" evidence="1">
    <location>
        <begin position="1"/>
        <end position="14"/>
    </location>
</feature>
<dbReference type="EMBL" id="JABANM010008533">
    <property type="protein sequence ID" value="KAF4742446.1"/>
    <property type="molecule type" value="Genomic_DNA"/>
</dbReference>
<protein>
    <recommendedName>
        <fullName evidence="2">N-acetyltransferase domain-containing protein</fullName>
    </recommendedName>
</protein>
<feature type="compositionally biased region" description="Basic and acidic residues" evidence="1">
    <location>
        <begin position="21"/>
        <end position="34"/>
    </location>
</feature>
<evidence type="ECO:0000313" key="3">
    <source>
        <dbReference type="EMBL" id="KAF4742446.1"/>
    </source>
</evidence>
<organism evidence="3 4">
    <name type="scientific">Perkinsus olseni</name>
    <name type="common">Perkinsus atlanticus</name>
    <dbReference type="NCBI Taxonomy" id="32597"/>
    <lineage>
        <taxon>Eukaryota</taxon>
        <taxon>Sar</taxon>
        <taxon>Alveolata</taxon>
        <taxon>Perkinsozoa</taxon>
        <taxon>Perkinsea</taxon>
        <taxon>Perkinsida</taxon>
        <taxon>Perkinsidae</taxon>
        <taxon>Perkinsus</taxon>
    </lineage>
</organism>
<dbReference type="InterPro" id="IPR016181">
    <property type="entry name" value="Acyl_CoA_acyltransferase"/>
</dbReference>
<dbReference type="Gene3D" id="3.40.630.30">
    <property type="match status" value="1"/>
</dbReference>
<feature type="domain" description="N-acetyltransferase" evidence="2">
    <location>
        <begin position="33"/>
        <end position="194"/>
    </location>
</feature>
<feature type="non-terminal residue" evidence="3">
    <location>
        <position position="1"/>
    </location>
</feature>
<dbReference type="InterPro" id="IPR000182">
    <property type="entry name" value="GNAT_dom"/>
</dbReference>
<name>A0A7J6TDE0_PEROL</name>
<dbReference type="PROSITE" id="PS51186">
    <property type="entry name" value="GNAT"/>
    <property type="match status" value="1"/>
</dbReference>
<feature type="region of interest" description="Disordered" evidence="1">
    <location>
        <begin position="1"/>
        <end position="34"/>
    </location>
</feature>
<proteinExistence type="predicted"/>
<dbReference type="SUPFAM" id="SSF55729">
    <property type="entry name" value="Acyl-CoA N-acyltransferases (Nat)"/>
    <property type="match status" value="1"/>
</dbReference>
<dbReference type="GO" id="GO:0016747">
    <property type="term" value="F:acyltransferase activity, transferring groups other than amino-acyl groups"/>
    <property type="evidence" value="ECO:0007669"/>
    <property type="project" value="InterPro"/>
</dbReference>
<evidence type="ECO:0000313" key="4">
    <source>
        <dbReference type="Proteomes" id="UP000574390"/>
    </source>
</evidence>
<comment type="caution">
    <text evidence="3">The sequence shown here is derived from an EMBL/GenBank/DDBJ whole genome shotgun (WGS) entry which is preliminary data.</text>
</comment>
<reference evidence="3 4" key="1">
    <citation type="submission" date="2020-04" db="EMBL/GenBank/DDBJ databases">
        <title>Perkinsus olseni comparative genomics.</title>
        <authorList>
            <person name="Bogema D.R."/>
        </authorList>
    </citation>
    <scope>NUCLEOTIDE SEQUENCE [LARGE SCALE GENOMIC DNA]</scope>
    <source>
        <strain evidence="3">ATCC PRA-205</strain>
    </source>
</reference>
<sequence length="205" mass="23489">IAVGSTATRGNTESHLAGSFSKEESHDGISSKLEYRPWRPGDMMHGREMREVKGLSARKLLQQLLFSQSIVGYVESQEVNHFLAHMLQVPAKKRDTIVRISFVYVVFNERRKGIGKVMLRKALEDIRVKWPRVTAAYLMVDPDEEGAVQLYKRLNFTFVTGENATTVVKSLSHSHFMFMPERDRDHYLLYKYPPRDVVETSTAAV</sequence>
<accession>A0A7J6TDE0</accession>